<evidence type="ECO:0000256" key="13">
    <source>
        <dbReference type="ARBA" id="ARBA00022771"/>
    </source>
</evidence>
<dbReference type="GeneTree" id="ENSGT00630000089884"/>
<keyword evidence="9" id="KW-0551">Lipid droplet</keyword>
<dbReference type="GO" id="GO:0016887">
    <property type="term" value="F:ATP hydrolysis activity"/>
    <property type="evidence" value="ECO:0007669"/>
    <property type="project" value="InterPro"/>
</dbReference>
<keyword evidence="11" id="KW-0479">Metal-binding</keyword>
<dbReference type="OMA" id="GICVEQI"/>
<keyword evidence="18" id="KW-0391">Immunity</keyword>
<evidence type="ECO:0000256" key="18">
    <source>
        <dbReference type="ARBA" id="ARBA00022859"/>
    </source>
</evidence>
<keyword evidence="16" id="KW-0862">Zinc</keyword>
<keyword evidence="7" id="KW-0963">Cytoplasm</keyword>
<keyword evidence="13" id="KW-0863">Zinc-finger</keyword>
<comment type="subcellular location">
    <subcellularLocation>
        <location evidence="3">Cytoplasm</location>
        <location evidence="3">Cytosol</location>
    </subcellularLocation>
    <subcellularLocation>
        <location evidence="2">Lipid droplet</location>
    </subcellularLocation>
</comment>
<dbReference type="Gene3D" id="3.40.50.300">
    <property type="entry name" value="P-loop containing nucleotide triphosphate hydrolases"/>
    <property type="match status" value="2"/>
</dbReference>
<evidence type="ECO:0000313" key="24">
    <source>
        <dbReference type="Proteomes" id="UP000261580"/>
    </source>
</evidence>
<comment type="catalytic activity">
    <reaction evidence="21">
        <text>ATP + H2O = ADP + phosphate + H(+)</text>
        <dbReference type="Rhea" id="RHEA:13065"/>
        <dbReference type="ChEBI" id="CHEBI:15377"/>
        <dbReference type="ChEBI" id="CHEBI:15378"/>
        <dbReference type="ChEBI" id="CHEBI:30616"/>
        <dbReference type="ChEBI" id="CHEBI:43474"/>
        <dbReference type="ChEBI" id="CHEBI:456216"/>
    </reaction>
    <physiologicalReaction direction="left-to-right" evidence="21">
        <dbReference type="Rhea" id="RHEA:13066"/>
    </physiologicalReaction>
</comment>
<comment type="catalytic activity">
    <reaction evidence="1">
        <text>S-ubiquitinyl-[E2 ubiquitin-conjugating enzyme]-L-cysteine + [acceptor protein]-L-lysine = [E2 ubiquitin-conjugating enzyme]-L-cysteine + N(6)-ubiquitinyl-[acceptor protein]-L-lysine.</text>
        <dbReference type="EC" id="2.3.2.27"/>
    </reaction>
</comment>
<evidence type="ECO:0000256" key="17">
    <source>
        <dbReference type="ARBA" id="ARBA00022840"/>
    </source>
</evidence>
<evidence type="ECO:0000256" key="8">
    <source>
        <dbReference type="ARBA" id="ARBA00022657"/>
    </source>
</evidence>
<dbReference type="GO" id="GO:0005829">
    <property type="term" value="C:cytosol"/>
    <property type="evidence" value="ECO:0007669"/>
    <property type="project" value="UniProtKB-SubCell"/>
</dbReference>
<evidence type="ECO:0000256" key="2">
    <source>
        <dbReference type="ARBA" id="ARBA00004502"/>
    </source>
</evidence>
<evidence type="ECO:0000256" key="16">
    <source>
        <dbReference type="ARBA" id="ARBA00022833"/>
    </source>
</evidence>
<dbReference type="SUPFAM" id="SSF52540">
    <property type="entry name" value="P-loop containing nucleoside triphosphate hydrolases"/>
    <property type="match status" value="2"/>
</dbReference>
<evidence type="ECO:0000256" key="4">
    <source>
        <dbReference type="ARBA" id="ARBA00004906"/>
    </source>
</evidence>
<feature type="region of interest" description="Disordered" evidence="22">
    <location>
        <begin position="2403"/>
        <end position="2430"/>
    </location>
</feature>
<dbReference type="Proteomes" id="UP000261580">
    <property type="component" value="Unassembled WGS sequence"/>
</dbReference>
<keyword evidence="8" id="KW-0037">Angiogenesis</keyword>
<keyword evidence="10" id="KW-0808">Transferase</keyword>
<dbReference type="FunFam" id="3.40.50.300:FF:000804">
    <property type="entry name" value="E3 ubiquitin-protein ligase RNF213"/>
    <property type="match status" value="1"/>
</dbReference>
<dbReference type="GO" id="GO:0006629">
    <property type="term" value="P:lipid metabolic process"/>
    <property type="evidence" value="ECO:0007669"/>
    <property type="project" value="UniProtKB-KW"/>
</dbReference>
<evidence type="ECO:0000256" key="12">
    <source>
        <dbReference type="ARBA" id="ARBA00022741"/>
    </source>
</evidence>
<evidence type="ECO:0000256" key="6">
    <source>
        <dbReference type="ARBA" id="ARBA00012483"/>
    </source>
</evidence>
<evidence type="ECO:0000256" key="3">
    <source>
        <dbReference type="ARBA" id="ARBA00004514"/>
    </source>
</evidence>
<dbReference type="GO" id="GO:0002040">
    <property type="term" value="P:sprouting angiogenesis"/>
    <property type="evidence" value="ECO:0007669"/>
    <property type="project" value="TreeGrafter"/>
</dbReference>
<reference evidence="23" key="1">
    <citation type="submission" date="2025-08" db="UniProtKB">
        <authorList>
            <consortium name="Ensembl"/>
        </authorList>
    </citation>
    <scope>IDENTIFICATION</scope>
</reference>
<dbReference type="EC" id="2.3.2.27" evidence="6"/>
<dbReference type="InterPro" id="IPR027417">
    <property type="entry name" value="P-loop_NTPase"/>
</dbReference>
<dbReference type="GO" id="GO:2000051">
    <property type="term" value="P:negative regulation of non-canonical Wnt signaling pathway"/>
    <property type="evidence" value="ECO:0007669"/>
    <property type="project" value="TreeGrafter"/>
</dbReference>
<evidence type="ECO:0000256" key="15">
    <source>
        <dbReference type="ARBA" id="ARBA00022801"/>
    </source>
</evidence>
<evidence type="ECO:0000256" key="1">
    <source>
        <dbReference type="ARBA" id="ARBA00000900"/>
    </source>
</evidence>
<keyword evidence="14" id="KW-0833">Ubl conjugation pathway</keyword>
<dbReference type="GO" id="GO:0016020">
    <property type="term" value="C:membrane"/>
    <property type="evidence" value="ECO:0007669"/>
    <property type="project" value="TreeGrafter"/>
</dbReference>
<keyword evidence="20" id="KW-0511">Multifunctional enzyme</keyword>
<dbReference type="GO" id="GO:0008270">
    <property type="term" value="F:zinc ion binding"/>
    <property type="evidence" value="ECO:0007669"/>
    <property type="project" value="UniProtKB-KW"/>
</dbReference>
<reference evidence="23" key="2">
    <citation type="submission" date="2025-09" db="UniProtKB">
        <authorList>
            <consortium name="Ensembl"/>
        </authorList>
    </citation>
    <scope>IDENTIFICATION</scope>
</reference>
<dbReference type="GO" id="GO:0061630">
    <property type="term" value="F:ubiquitin protein ligase activity"/>
    <property type="evidence" value="ECO:0007669"/>
    <property type="project" value="UniProtKB-EC"/>
</dbReference>
<evidence type="ECO:0000256" key="7">
    <source>
        <dbReference type="ARBA" id="ARBA00022490"/>
    </source>
</evidence>
<evidence type="ECO:0000256" key="21">
    <source>
        <dbReference type="ARBA" id="ARBA00048778"/>
    </source>
</evidence>
<dbReference type="GO" id="GO:0005811">
    <property type="term" value="C:lipid droplet"/>
    <property type="evidence" value="ECO:0007669"/>
    <property type="project" value="UniProtKB-SubCell"/>
</dbReference>
<evidence type="ECO:0000256" key="22">
    <source>
        <dbReference type="SAM" id="MobiDB-lite"/>
    </source>
</evidence>
<feature type="compositionally biased region" description="Low complexity" evidence="22">
    <location>
        <begin position="2407"/>
        <end position="2419"/>
    </location>
</feature>
<keyword evidence="15" id="KW-0378">Hydrolase</keyword>
<evidence type="ECO:0000256" key="5">
    <source>
        <dbReference type="ARBA" id="ARBA00006914"/>
    </source>
</evidence>
<evidence type="ECO:0000256" key="10">
    <source>
        <dbReference type="ARBA" id="ARBA00022679"/>
    </source>
</evidence>
<comment type="similarity">
    <text evidence="5">Belongs to the AAA ATPase family.</text>
</comment>
<organism evidence="23 24">
    <name type="scientific">Neolamprologus brichardi</name>
    <name type="common">Fairy cichlid</name>
    <name type="synonym">Lamprologus brichardi</name>
    <dbReference type="NCBI Taxonomy" id="32507"/>
    <lineage>
        <taxon>Eukaryota</taxon>
        <taxon>Metazoa</taxon>
        <taxon>Chordata</taxon>
        <taxon>Craniata</taxon>
        <taxon>Vertebrata</taxon>
        <taxon>Euteleostomi</taxon>
        <taxon>Actinopterygii</taxon>
        <taxon>Neopterygii</taxon>
        <taxon>Teleostei</taxon>
        <taxon>Neoteleostei</taxon>
        <taxon>Acanthomorphata</taxon>
        <taxon>Ovalentaria</taxon>
        <taxon>Cichlomorphae</taxon>
        <taxon>Cichliformes</taxon>
        <taxon>Cichlidae</taxon>
        <taxon>African cichlids</taxon>
        <taxon>Pseudocrenilabrinae</taxon>
        <taxon>Lamprologini</taxon>
        <taxon>Neolamprologus</taxon>
    </lineage>
</organism>
<keyword evidence="24" id="KW-1185">Reference proteome</keyword>
<dbReference type="PANTHER" id="PTHR22605:SF21">
    <property type="entry name" value="E3 UBIQUITIN-PROTEIN LIGASE RNF213-BETA"/>
    <property type="match status" value="1"/>
</dbReference>
<accession>A0A3Q4IGH1</accession>
<dbReference type="STRING" id="32507.ENSNBRP00000031562"/>
<dbReference type="PANTHER" id="PTHR22605">
    <property type="entry name" value="RZ-TYPE DOMAIN-CONTAINING PROTEIN"/>
    <property type="match status" value="1"/>
</dbReference>
<evidence type="ECO:0000256" key="14">
    <source>
        <dbReference type="ARBA" id="ARBA00022786"/>
    </source>
</evidence>
<comment type="pathway">
    <text evidence="4">Protein modification; protein ubiquitination.</text>
</comment>
<dbReference type="InterPro" id="IPR031248">
    <property type="entry name" value="RNF213"/>
</dbReference>
<name>A0A3Q4IGH1_NEOBR</name>
<evidence type="ECO:0000313" key="23">
    <source>
        <dbReference type="Ensembl" id="ENSNBRP00000031562.1"/>
    </source>
</evidence>
<keyword evidence="12" id="KW-0547">Nucleotide-binding</keyword>
<protein>
    <recommendedName>
        <fullName evidence="6">RING-type E3 ubiquitin transferase</fullName>
        <ecNumber evidence="6">2.3.2.27</ecNumber>
    </recommendedName>
</protein>
<evidence type="ECO:0000256" key="9">
    <source>
        <dbReference type="ARBA" id="ARBA00022677"/>
    </source>
</evidence>
<evidence type="ECO:0000256" key="19">
    <source>
        <dbReference type="ARBA" id="ARBA00023098"/>
    </source>
</evidence>
<evidence type="ECO:0000256" key="11">
    <source>
        <dbReference type="ARBA" id="ARBA00022723"/>
    </source>
</evidence>
<sequence>VRPPPGVPMFTFHIYAVLDKAFRFNQQLDRLVLGFEQMHLPFELTHFGVKGGYLVEARLCVEERDLVRGAVWSYWYGVHQRDKAIWGMAMRRVQIPLNPSIKLHLYEGFICRDNVPQSVWQKGLHMFGLKNSKGVEISNAWQSSATTLLNTIFQKWTPSDKQSTESLCQSLRYFIESLGSAHDRMAYPDYSHPPQVKVSELISENLLQILKGEPKEKLPSSCRDTSPLVLGLSVFMVTQSCSINLGVKGWAELCLLVSRSALDNKNLDGLQSCFTFTQTVLGLINRCVQYMVAEVVLLVPLLFRLRQPGADAMKLGPTVEEENWSGLQGINFSGFRESIQFYSDKRRMLSLIQEHLSLATETPLLLVSWLSLVAFDDLPEFPDLTGVSAEQLIQSLLYRLRKCGERPDLKKDEENLKHAQKCFTHILLKVDREKDIIESETIKHALASSIDVAKNTCRLVRIVPWYQAIVLSYQLVLKVARRKEGDLMRSLTSKVRSALPAAVVSAVVVESAARFRDSVVVQLLDPQSAVSHLLLKPEMSALEEQHSADLHAVSLNKLMLVQPFDAEGKLKSAGSPRILWYKTSMNVLKMATEMHKLQDSNLILSSWVKGAASLAARSPFQAPVSVNLTQVCDNIWNPLLTEFADLAVSIAEANITFRQLDRVLLESGDQGDGKIIKTELDLMLEMFSEAGGSKPEVNWMKMRLDQIQKYRQLHEAAAAASAVLKVAGKMGLSGNFQEDSFKHRALSSLSDDLFRARQQLSKVTKQNTACLEEFLASQTLVTWVKENLKMSDVKVYVDLASISAGENDTEIDQVACFHDAVMGYAPLLYSLSPRAGFNEFMRCAQQVWDAQSRDEKLPDKLSESTRLLSWLKALKETHGSVEQSSLSLASSINANGVYHIKWSDKNTQRVTVRSSREEKSYKLEDLLELQNKLMLMSSKGEHGREQVNRFTEDDEEDEEDNLENLWQQFKKDMSLYLSESLDILTLANFLSCLSEMNQQHTIRNLLSVLQEGKPNLVLCPIGEVFTTTLSLYMESPEQPLPSVDEVLVCREETTEEEVEIFLRRALSQGYRQNCQKIYSLVNPGLLGYDVSVALGEIFDSLERSAGPHYRLVIVSPVVHQHRYVPSFFSNDKVQAGVGVTAENARKYLHHHFTENTLQPNPVTLVSPDKLSVWIVSSERPAVKSLYIDRLFEKFQEISPRAKHISLKLIEPSVDIDSLIRSLSEKLEPLREQDPVILHIDTAGVRSGLEELLFHLLVLGCLNDSHGMLWRRNVAHLITVEVLKTYAFPPNHQQETKLGLLDVLPTIRCRPPREVMQLLANQRSLRVKTFDPLMDGQEFCSEGIQRPYQYLRRYKAKQDLDHFNYQEGSRMGDPSDCLNLFLSYCGMQDPSWGELKNFSWFLNVQLKDCENSVFCDREFLADQLPGFKGFIVKFMILMARDFASPSLDMSDESPMPLMENSQEEELLARLTIRKHWENESHPYIFFNADHMSMSFLGFNVQRCWQNTLNAVDPRSNAVLIHNVMSQELFQGLQRQRISLTEDFDQLPRADKIKRISCVVGAKKGIADKRFDPDPTYELTADNVMKMLAIHMRFRCEIPVVIMGETGCGKTRLVRFLCTLQREGRSVENMVLVKVHGGTTAEMIYRKVKEAEALAHQNRVKHNLDTILFFDEANTTEAIFAIKEILCDRTVRGQPLKADSGLKVIAACNPYRKHSPEMVERLERAGLGYRVKADETEDRLGKVPLRQLVYRVHPLPPSMASLVWDFGQLSDSTELSYIQQIVQKKVADHHLPLSCKSIISNVLAASQKYMRSRKNECSFVSLRDVERSMKVLIWFYQHSNVLFSNCARLSEDDKTLKCLILAVGVCYYPSLVTKEEYLDNICRYFPDCYRSSDALQTKISSCQDFFLQNIQTRETIAKNVALKENVFLMVVCIELRIPLFLVGKPGSSKSLAKTVVADAMQGQNSHCELFKNLKQVHMVSFQCSPHSSPEGIIGTFRNCARFQKDKNMDEYVSVVVLDEIGLAEDSPQMPLKTLHPLLEDGCIDNDKPDPHMKVGFVGISNWALDPAKMNRGIFVSRWDPSEDELVETAKGICSSSNPILLKIKHLFPALAKAFLSICKETSKNQFFGLRDYYSLVKMLFAAVKTTQHEPDGEQMVEAILRNFSGQPEGFDPVIFFQEILQDLKEIPRPSTLQMVKKNLDHGTTEESRYLLLLTTNNAALHILQQQVFAKGDNLQPEIIFGSGFPKDQEYAQICRNVNRVKTCMETGRTVILLNMQNLYESLYDALNQYYVYLSKQQYVDLGLGSHRVKCRVHTNFRLVVVEDQKKVYEHFPVPLINRLEKHRVDRSTDLEPWQHTVLDKLREWVKEFSGEASDFKQSDIFIGFHGDACASALLQALERRALRVEDTQEAQGTQEGPQQQGERNKTLETSAQKDVIQLEDDQVGDAMETDQETETCEKNDDESIEVCNENKVMPESEAMMDAESDFESARQNEEDEVLDLAKGLLLNCATPDAVVRLKYSDLAKQEIDKLQRLYFQQQHHHSLRDFLEDCLKVYQESSKFLEVTTFSSLLTKSDVKVVAHALGLHTDRILLLSLHQFDTEVSFCNKIGFLQNAGHSLHILLIQMDLEESRCSSELIASAYCTMNYLMSLEDHTCWVIFIVKVSRIPSHSQYIGFQGVWHSVHIDDLRDSEDMSLNLSAFCGTLISDRAQLDRLSLVRSCIQKAVGLLRDPDGVAPRSMARMHVLLNLLGAGENHTGHFQRLLLSRLVEALAQREETMHAPKEWVCSEAKKRHALQEGGTLHTLWRCLQSAVTPILVSMLEVMDRYANLDLLSDDRTSQGLIQLWLDILESDQEVLVQHPFMLDGEEQPCSAPFSWLVSMHLETLWEESEFMPTKEGGAERILQFVSTFNNSRLGSHLQKLSDGDRLDYARRYLHDFLLLSLKIKSKEELKDIVALGICVEETKRLTVTSLDECESFMRRVELLQPCLDRAFGQKYSALCGPASLQHLDSISLWHGMLVVASFIQHVTYKVKQDDSRLKDLALKHCNLMQESPDVKSVDTLKQLIRILNSFHEECISRDL</sequence>
<dbReference type="GO" id="GO:0005730">
    <property type="term" value="C:nucleolus"/>
    <property type="evidence" value="ECO:0007669"/>
    <property type="project" value="TreeGrafter"/>
</dbReference>
<dbReference type="Ensembl" id="ENSNBRT00000032359.1">
    <property type="protein sequence ID" value="ENSNBRP00000031562.1"/>
    <property type="gene ID" value="ENSNBRG00000023979.1"/>
</dbReference>
<evidence type="ECO:0000256" key="20">
    <source>
        <dbReference type="ARBA" id="ARBA00023268"/>
    </source>
</evidence>
<dbReference type="FunFam" id="3.40.50.300:FF:000491">
    <property type="entry name" value="E3 ubiquitin-protein ligase RNF213"/>
    <property type="match status" value="1"/>
</dbReference>
<proteinExistence type="inferred from homology"/>
<dbReference type="GO" id="GO:0002376">
    <property type="term" value="P:immune system process"/>
    <property type="evidence" value="ECO:0007669"/>
    <property type="project" value="UniProtKB-KW"/>
</dbReference>
<keyword evidence="19" id="KW-0443">Lipid metabolism</keyword>
<dbReference type="GO" id="GO:0005524">
    <property type="term" value="F:ATP binding"/>
    <property type="evidence" value="ECO:0007669"/>
    <property type="project" value="UniProtKB-KW"/>
</dbReference>
<dbReference type="GO" id="GO:0006511">
    <property type="term" value="P:ubiquitin-dependent protein catabolic process"/>
    <property type="evidence" value="ECO:0007669"/>
    <property type="project" value="TreeGrafter"/>
</dbReference>
<keyword evidence="17" id="KW-0067">ATP-binding</keyword>